<dbReference type="AlphaFoldDB" id="K1S5K4"/>
<protein>
    <submittedName>
        <fullName evidence="1">Uncharacterized protein</fullName>
    </submittedName>
</protein>
<gene>
    <name evidence="1" type="ORF">LEA_15062</name>
</gene>
<sequence length="34" mass="4104">MEQTEILYNFEYYKTLNDIEHTNIPVTGENIKEL</sequence>
<accession>K1S5K4</accession>
<dbReference type="EMBL" id="AJWY01010276">
    <property type="protein sequence ID" value="EKC55987.1"/>
    <property type="molecule type" value="Genomic_DNA"/>
</dbReference>
<reference evidence="1" key="1">
    <citation type="journal article" date="2013" name="Environ. Microbiol.">
        <title>Microbiota from the distal guts of lean and obese adolescents exhibit partial functional redundancy besides clear differences in community structure.</title>
        <authorList>
            <person name="Ferrer M."/>
            <person name="Ruiz A."/>
            <person name="Lanza F."/>
            <person name="Haange S.B."/>
            <person name="Oberbach A."/>
            <person name="Till H."/>
            <person name="Bargiela R."/>
            <person name="Campoy C."/>
            <person name="Segura M.T."/>
            <person name="Richter M."/>
            <person name="von Bergen M."/>
            <person name="Seifert J."/>
            <person name="Suarez A."/>
        </authorList>
    </citation>
    <scope>NUCLEOTIDE SEQUENCE</scope>
</reference>
<name>K1S5K4_9ZZZZ</name>
<organism evidence="1">
    <name type="scientific">human gut metagenome</name>
    <dbReference type="NCBI Taxonomy" id="408170"/>
    <lineage>
        <taxon>unclassified sequences</taxon>
        <taxon>metagenomes</taxon>
        <taxon>organismal metagenomes</taxon>
    </lineage>
</organism>
<feature type="non-terminal residue" evidence="1">
    <location>
        <position position="34"/>
    </location>
</feature>
<evidence type="ECO:0000313" key="1">
    <source>
        <dbReference type="EMBL" id="EKC55987.1"/>
    </source>
</evidence>
<proteinExistence type="predicted"/>
<comment type="caution">
    <text evidence="1">The sequence shown here is derived from an EMBL/GenBank/DDBJ whole genome shotgun (WGS) entry which is preliminary data.</text>
</comment>